<keyword evidence="2" id="KW-1185">Reference proteome</keyword>
<comment type="caution">
    <text evidence="1">The sequence shown here is derived from an EMBL/GenBank/DDBJ whole genome shotgun (WGS) entry which is preliminary data.</text>
</comment>
<sequence>MHSPINGDVLEERLRQQTQEYRALLADKRPLQAADALSSVLEPATRAFGADSPRVLELRLDVAPARFLGGEFRKTRAEFDALVSAFARVRGFADELTVQCRKFAADCRIELGELTEALTGLRAVLDDVCAVQGDGSETALELRLALGRLLAHMGDRSEACEVLDALYEDLLIVRGADDPLTGEVAAALERFGDDDPALVGEEWS</sequence>
<dbReference type="Gene3D" id="1.25.40.10">
    <property type="entry name" value="Tetratricopeptide repeat domain"/>
    <property type="match status" value="1"/>
</dbReference>
<evidence type="ECO:0000313" key="2">
    <source>
        <dbReference type="Proteomes" id="UP001595696"/>
    </source>
</evidence>
<protein>
    <recommendedName>
        <fullName evidence="3">Tetratricopeptide repeat protein</fullName>
    </recommendedName>
</protein>
<dbReference type="RefSeq" id="WP_378610163.1">
    <property type="nucleotide sequence ID" value="NZ_JBHSAX010000002.1"/>
</dbReference>
<dbReference type="Proteomes" id="UP001595696">
    <property type="component" value="Unassembled WGS sequence"/>
</dbReference>
<gene>
    <name evidence="1" type="ORF">ACFO0B_00070</name>
</gene>
<reference evidence="2" key="1">
    <citation type="journal article" date="2019" name="Int. J. Syst. Evol. Microbiol.">
        <title>The Global Catalogue of Microorganisms (GCM) 10K type strain sequencing project: providing services to taxonomists for standard genome sequencing and annotation.</title>
        <authorList>
            <consortium name="The Broad Institute Genomics Platform"/>
            <consortium name="The Broad Institute Genome Sequencing Center for Infectious Disease"/>
            <person name="Wu L."/>
            <person name="Ma J."/>
        </authorList>
    </citation>
    <scope>NUCLEOTIDE SEQUENCE [LARGE SCALE GENOMIC DNA]</scope>
    <source>
        <strain evidence="2">CGMCC 4.7330</strain>
    </source>
</reference>
<proteinExistence type="predicted"/>
<dbReference type="SUPFAM" id="SSF48452">
    <property type="entry name" value="TPR-like"/>
    <property type="match status" value="1"/>
</dbReference>
<dbReference type="InterPro" id="IPR011990">
    <property type="entry name" value="TPR-like_helical_dom_sf"/>
</dbReference>
<evidence type="ECO:0008006" key="3">
    <source>
        <dbReference type="Google" id="ProtNLM"/>
    </source>
</evidence>
<name>A0ABV8DKN6_9NOCA</name>
<dbReference type="EMBL" id="JBHSAX010000002">
    <property type="protein sequence ID" value="MFC3960378.1"/>
    <property type="molecule type" value="Genomic_DNA"/>
</dbReference>
<organism evidence="1 2">
    <name type="scientific">Nocardia jiangsuensis</name>
    <dbReference type="NCBI Taxonomy" id="1691563"/>
    <lineage>
        <taxon>Bacteria</taxon>
        <taxon>Bacillati</taxon>
        <taxon>Actinomycetota</taxon>
        <taxon>Actinomycetes</taxon>
        <taxon>Mycobacteriales</taxon>
        <taxon>Nocardiaceae</taxon>
        <taxon>Nocardia</taxon>
    </lineage>
</organism>
<evidence type="ECO:0000313" key="1">
    <source>
        <dbReference type="EMBL" id="MFC3960378.1"/>
    </source>
</evidence>
<accession>A0ABV8DKN6</accession>